<name>A0AAJ0EY26_9PEZI</name>
<dbReference type="EMBL" id="JAHMHR010000012">
    <property type="protein sequence ID" value="KAK1688241.1"/>
    <property type="molecule type" value="Genomic_DNA"/>
</dbReference>
<dbReference type="AlphaFoldDB" id="A0AAJ0EY26"/>
<comment type="caution">
    <text evidence="1">The sequence shown here is derived from an EMBL/GenBank/DDBJ whole genome shotgun (WGS) entry which is preliminary data.</text>
</comment>
<reference evidence="1" key="1">
    <citation type="submission" date="2021-06" db="EMBL/GenBank/DDBJ databases">
        <title>Comparative genomics, transcriptomics and evolutionary studies reveal genomic signatures of adaptation to plant cell wall in hemibiotrophic fungi.</title>
        <authorList>
            <consortium name="DOE Joint Genome Institute"/>
            <person name="Baroncelli R."/>
            <person name="Diaz J.F."/>
            <person name="Benocci T."/>
            <person name="Peng M."/>
            <person name="Battaglia E."/>
            <person name="Haridas S."/>
            <person name="Andreopoulos W."/>
            <person name="Labutti K."/>
            <person name="Pangilinan J."/>
            <person name="Floch G.L."/>
            <person name="Makela M.R."/>
            <person name="Henrissat B."/>
            <person name="Grigoriev I.V."/>
            <person name="Crouch J.A."/>
            <person name="De Vries R.P."/>
            <person name="Sukno S.A."/>
            <person name="Thon M.R."/>
        </authorList>
    </citation>
    <scope>NUCLEOTIDE SEQUENCE</scope>
    <source>
        <strain evidence="1">CBS 193.32</strain>
    </source>
</reference>
<protein>
    <submittedName>
        <fullName evidence="1">Uncharacterized protein</fullName>
    </submittedName>
</protein>
<evidence type="ECO:0000313" key="2">
    <source>
        <dbReference type="Proteomes" id="UP001224890"/>
    </source>
</evidence>
<keyword evidence="2" id="KW-1185">Reference proteome</keyword>
<evidence type="ECO:0000313" key="1">
    <source>
        <dbReference type="EMBL" id="KAK1688241.1"/>
    </source>
</evidence>
<dbReference type="GeneID" id="85458928"/>
<accession>A0AAJ0EY26</accession>
<dbReference type="Proteomes" id="UP001224890">
    <property type="component" value="Unassembled WGS sequence"/>
</dbReference>
<proteinExistence type="predicted"/>
<dbReference type="RefSeq" id="XP_060431936.1">
    <property type="nucleotide sequence ID" value="XM_060574402.1"/>
</dbReference>
<gene>
    <name evidence="1" type="ORF">BDP55DRAFT_657251</name>
</gene>
<sequence length="223" mass="24945">MESSVCCLRKCNAANYTPQRHKPPTLLLVFGASSSEVSSYASFHLCPSPHRQSTRRTRTLRTHTVLRVVLAHRRSTDFSYPRLFGSDDAIGIVVTVRLDLPRLSRRLRFCKSALHNLNHLLNCPFVVTPSAVGLSRVKPIHCLSLSVTFSPLFREPLRSRRDIVRLPVKVPSLCSKPPPDYLVMPCSSRFLRWLSPTVLWSAPTIGGALTCHSAMSRSRPFGG</sequence>
<organism evidence="1 2">
    <name type="scientific">Colletotrichum godetiae</name>
    <dbReference type="NCBI Taxonomy" id="1209918"/>
    <lineage>
        <taxon>Eukaryota</taxon>
        <taxon>Fungi</taxon>
        <taxon>Dikarya</taxon>
        <taxon>Ascomycota</taxon>
        <taxon>Pezizomycotina</taxon>
        <taxon>Sordariomycetes</taxon>
        <taxon>Hypocreomycetidae</taxon>
        <taxon>Glomerellales</taxon>
        <taxon>Glomerellaceae</taxon>
        <taxon>Colletotrichum</taxon>
        <taxon>Colletotrichum acutatum species complex</taxon>
    </lineage>
</organism>